<protein>
    <submittedName>
        <fullName evidence="2">DUF1668 domain-containing protein</fullName>
    </submittedName>
</protein>
<keyword evidence="3" id="KW-1185">Reference proteome</keyword>
<dbReference type="EMBL" id="BDDD01004089">
    <property type="protein sequence ID" value="GAV86908.1"/>
    <property type="molecule type" value="Genomic_DNA"/>
</dbReference>
<evidence type="ECO:0000313" key="2">
    <source>
        <dbReference type="EMBL" id="GAV86908.1"/>
    </source>
</evidence>
<reference evidence="3" key="1">
    <citation type="submission" date="2016-04" db="EMBL/GenBank/DDBJ databases">
        <title>Cephalotus genome sequencing.</title>
        <authorList>
            <person name="Fukushima K."/>
            <person name="Hasebe M."/>
            <person name="Fang X."/>
        </authorList>
    </citation>
    <scope>NUCLEOTIDE SEQUENCE [LARGE SCALE GENOMIC DNA]</scope>
    <source>
        <strain evidence="3">cv. St1</strain>
    </source>
</reference>
<sequence length="384" mass="42872">MRTRSGRSLAAPTSVGNPNNSRSKRRRDGSPQAAPKSSSSSLSGENKSKLYVVYYEFESREQIYYVHEFDISNVNDDGDKVKSPSKPVLTLHVPKYPSGMGVASLGSKIYFVGGCYCGANHVLSTDLYVYDTKEKLTVKKGQPMKAGKLLPIVLTINGRIYVISRKPHTETTPRAEVFNPNDDSWATLPDPPFCFDVDCPYGVEAYTVKNSTIFLSSRDEGIYFLDVAEPSVWRQLRVAGGVRPFPFRSVAQSVDEICYACHQEGKHIIQPYDFITSNGGAFLQEIKVLHPVEPKFKRLEFFVECDVVSLGDGKLGLIRSGFDDIPFLGEPVVEGRLYITLDVFQVVLSIYSHAVSFFRLYSSTYVIADHQAIRGFPFGAFFLM</sequence>
<dbReference type="AlphaFoldDB" id="A0A1Q3D3R9"/>
<dbReference type="PANTHER" id="PTHR24414:SF23">
    <property type="entry name" value="F-BOX_KELCH-REPEAT PROTEIN SKIP6"/>
    <property type="match status" value="1"/>
</dbReference>
<dbReference type="Proteomes" id="UP000187406">
    <property type="component" value="Unassembled WGS sequence"/>
</dbReference>
<organism evidence="2 3">
    <name type="scientific">Cephalotus follicularis</name>
    <name type="common">Albany pitcher plant</name>
    <dbReference type="NCBI Taxonomy" id="3775"/>
    <lineage>
        <taxon>Eukaryota</taxon>
        <taxon>Viridiplantae</taxon>
        <taxon>Streptophyta</taxon>
        <taxon>Embryophyta</taxon>
        <taxon>Tracheophyta</taxon>
        <taxon>Spermatophyta</taxon>
        <taxon>Magnoliopsida</taxon>
        <taxon>eudicotyledons</taxon>
        <taxon>Gunneridae</taxon>
        <taxon>Pentapetalae</taxon>
        <taxon>rosids</taxon>
        <taxon>fabids</taxon>
        <taxon>Oxalidales</taxon>
        <taxon>Cephalotaceae</taxon>
        <taxon>Cephalotus</taxon>
    </lineage>
</organism>
<comment type="caution">
    <text evidence="2">The sequence shown here is derived from an EMBL/GenBank/DDBJ whole genome shotgun (WGS) entry which is preliminary data.</text>
</comment>
<dbReference type="InterPro" id="IPR015915">
    <property type="entry name" value="Kelch-typ_b-propeller"/>
</dbReference>
<dbReference type="OrthoDB" id="45365at2759"/>
<dbReference type="InParanoid" id="A0A1Q3D3R9"/>
<dbReference type="Gene3D" id="2.120.10.80">
    <property type="entry name" value="Kelch-type beta propeller"/>
    <property type="match status" value="1"/>
</dbReference>
<evidence type="ECO:0000313" key="3">
    <source>
        <dbReference type="Proteomes" id="UP000187406"/>
    </source>
</evidence>
<evidence type="ECO:0000256" key="1">
    <source>
        <dbReference type="SAM" id="MobiDB-lite"/>
    </source>
</evidence>
<dbReference type="PANTHER" id="PTHR24414">
    <property type="entry name" value="F-BOX/KELCH-REPEAT PROTEIN SKIP4"/>
    <property type="match status" value="1"/>
</dbReference>
<proteinExistence type="predicted"/>
<dbReference type="Pfam" id="PF07893">
    <property type="entry name" value="DUF1668"/>
    <property type="match status" value="1"/>
</dbReference>
<feature type="region of interest" description="Disordered" evidence="1">
    <location>
        <begin position="1"/>
        <end position="44"/>
    </location>
</feature>
<dbReference type="InterPro" id="IPR050354">
    <property type="entry name" value="F-box/kelch-repeat_ARATH"/>
</dbReference>
<dbReference type="SUPFAM" id="SSF117281">
    <property type="entry name" value="Kelch motif"/>
    <property type="match status" value="1"/>
</dbReference>
<gene>
    <name evidence="2" type="ORF">CFOL_v3_30334</name>
</gene>
<dbReference type="STRING" id="3775.A0A1Q3D3R9"/>
<dbReference type="InterPro" id="IPR012871">
    <property type="entry name" value="DUF1668_ORYSA"/>
</dbReference>
<accession>A0A1Q3D3R9</accession>
<name>A0A1Q3D3R9_CEPFO</name>